<dbReference type="PROSITE" id="PS00455">
    <property type="entry name" value="AMP_BINDING"/>
    <property type="match status" value="2"/>
</dbReference>
<dbReference type="CDD" id="cd19531">
    <property type="entry name" value="LCL_NRPS-like"/>
    <property type="match status" value="1"/>
</dbReference>
<dbReference type="GO" id="GO:0072330">
    <property type="term" value="P:monocarboxylic acid biosynthetic process"/>
    <property type="evidence" value="ECO:0007669"/>
    <property type="project" value="UniProtKB-ARBA"/>
</dbReference>
<dbReference type="InterPro" id="IPR020845">
    <property type="entry name" value="AMP-binding_CS"/>
</dbReference>
<dbReference type="FunFam" id="1.10.1200.10:FF:000005">
    <property type="entry name" value="Nonribosomal peptide synthetase 1"/>
    <property type="match status" value="1"/>
</dbReference>
<dbReference type="InterPro" id="IPR006162">
    <property type="entry name" value="Ppantetheine_attach_site"/>
</dbReference>
<comment type="similarity">
    <text evidence="2">Belongs to the ATP-dependent AMP-binding enzyme family.</text>
</comment>
<dbReference type="SUPFAM" id="SSF56801">
    <property type="entry name" value="Acetyl-CoA synthetase-like"/>
    <property type="match status" value="2"/>
</dbReference>
<dbReference type="PROSITE" id="PS50075">
    <property type="entry name" value="CARRIER"/>
    <property type="match status" value="2"/>
</dbReference>
<dbReference type="Pfam" id="PF00668">
    <property type="entry name" value="Condensation"/>
    <property type="match status" value="3"/>
</dbReference>
<dbReference type="OrthoDB" id="9757559at2"/>
<dbReference type="InterPro" id="IPR020806">
    <property type="entry name" value="PKS_PP-bd"/>
</dbReference>
<dbReference type="InterPro" id="IPR023213">
    <property type="entry name" value="CAT-like_dom_sf"/>
</dbReference>
<dbReference type="GO" id="GO:0043041">
    <property type="term" value="P:amino acid activation for nonribosomal peptide biosynthetic process"/>
    <property type="evidence" value="ECO:0007669"/>
    <property type="project" value="UniProtKB-ARBA"/>
</dbReference>
<dbReference type="SMART" id="SM00823">
    <property type="entry name" value="PKS_PP"/>
    <property type="match status" value="2"/>
</dbReference>
<dbReference type="NCBIfam" id="TIGR01733">
    <property type="entry name" value="AA-adenyl-dom"/>
    <property type="match status" value="2"/>
</dbReference>
<dbReference type="SUPFAM" id="SSF47336">
    <property type="entry name" value="ACP-like"/>
    <property type="match status" value="2"/>
</dbReference>
<feature type="domain" description="Carrier" evidence="5">
    <location>
        <begin position="1003"/>
        <end position="1077"/>
    </location>
</feature>
<comment type="caution">
    <text evidence="6">The sequence shown here is derived from an EMBL/GenBank/DDBJ whole genome shotgun (WGS) entry which is preliminary data.</text>
</comment>
<keyword evidence="4" id="KW-0597">Phosphoprotein</keyword>
<name>A0A1X0ZTT7_PSEPU</name>
<dbReference type="PANTHER" id="PTHR45398">
    <property type="match status" value="1"/>
</dbReference>
<dbReference type="Pfam" id="PF00550">
    <property type="entry name" value="PP-binding"/>
    <property type="match status" value="2"/>
</dbReference>
<evidence type="ECO:0000256" key="2">
    <source>
        <dbReference type="ARBA" id="ARBA00006432"/>
    </source>
</evidence>
<dbReference type="CDD" id="cd05930">
    <property type="entry name" value="A_NRPS"/>
    <property type="match status" value="2"/>
</dbReference>
<dbReference type="InterPro" id="IPR010071">
    <property type="entry name" value="AA_adenyl_dom"/>
</dbReference>
<gene>
    <name evidence="6" type="ORF">B7H17_15600</name>
</gene>
<dbReference type="FunFam" id="3.40.50.980:FF:000002">
    <property type="entry name" value="Enterobactin synthetase component F"/>
    <property type="match status" value="1"/>
</dbReference>
<dbReference type="InterPro" id="IPR036736">
    <property type="entry name" value="ACP-like_sf"/>
</dbReference>
<dbReference type="GO" id="GO:0003824">
    <property type="term" value="F:catalytic activity"/>
    <property type="evidence" value="ECO:0007669"/>
    <property type="project" value="InterPro"/>
</dbReference>
<dbReference type="CDD" id="cd19534">
    <property type="entry name" value="E_NRPS"/>
    <property type="match status" value="1"/>
</dbReference>
<dbReference type="InterPro" id="IPR001242">
    <property type="entry name" value="Condensation_dom"/>
</dbReference>
<proteinExistence type="inferred from homology"/>
<dbReference type="InterPro" id="IPR010060">
    <property type="entry name" value="NRPS_synth"/>
</dbReference>
<reference evidence="6 7" key="1">
    <citation type="submission" date="2017-04" db="EMBL/GenBank/DDBJ databases">
        <title>Presence of VIM-2 positive Pseudomonas species in chickens and their surrounding environment.</title>
        <authorList>
            <person name="Zhang R."/>
        </authorList>
    </citation>
    <scope>NUCLEOTIDE SEQUENCE [LARGE SCALE GENOMIC DNA]</scope>
    <source>
        <strain evidence="6 7">DZ-C18</strain>
    </source>
</reference>
<dbReference type="Gene3D" id="3.30.559.30">
    <property type="entry name" value="Nonribosomal peptide synthetase, condensation domain"/>
    <property type="match status" value="3"/>
</dbReference>
<dbReference type="PROSITE" id="PS00012">
    <property type="entry name" value="PHOSPHOPANTETHEINE"/>
    <property type="match status" value="2"/>
</dbReference>
<dbReference type="SUPFAM" id="SSF52777">
    <property type="entry name" value="CoA-dependent acyltransferases"/>
    <property type="match status" value="6"/>
</dbReference>
<dbReference type="Gene3D" id="2.30.38.10">
    <property type="entry name" value="Luciferase, Domain 3"/>
    <property type="match status" value="2"/>
</dbReference>
<dbReference type="Gene3D" id="1.10.1200.10">
    <property type="entry name" value="ACP-like"/>
    <property type="match status" value="2"/>
</dbReference>
<feature type="domain" description="Carrier" evidence="5">
    <location>
        <begin position="2501"/>
        <end position="2576"/>
    </location>
</feature>
<evidence type="ECO:0000259" key="5">
    <source>
        <dbReference type="PROSITE" id="PS50075"/>
    </source>
</evidence>
<dbReference type="InterPro" id="IPR000873">
    <property type="entry name" value="AMP-dep_synth/lig_dom"/>
</dbReference>
<dbReference type="FunFam" id="3.40.50.980:FF:000001">
    <property type="entry name" value="Non-ribosomal peptide synthetase"/>
    <property type="match status" value="2"/>
</dbReference>
<dbReference type="Pfam" id="PF00501">
    <property type="entry name" value="AMP-binding"/>
    <property type="match status" value="2"/>
</dbReference>
<dbReference type="InterPro" id="IPR009081">
    <property type="entry name" value="PP-bd_ACP"/>
</dbReference>
<organism evidence="6 7">
    <name type="scientific">Pseudomonas putida</name>
    <name type="common">Arthrobacter siderocapsulatus</name>
    <dbReference type="NCBI Taxonomy" id="303"/>
    <lineage>
        <taxon>Bacteria</taxon>
        <taxon>Pseudomonadati</taxon>
        <taxon>Pseudomonadota</taxon>
        <taxon>Gammaproteobacteria</taxon>
        <taxon>Pseudomonadales</taxon>
        <taxon>Pseudomonadaceae</taxon>
        <taxon>Pseudomonas</taxon>
    </lineage>
</organism>
<dbReference type="CDD" id="cd19543">
    <property type="entry name" value="DCL_NRPS"/>
    <property type="match status" value="1"/>
</dbReference>
<dbReference type="FunFam" id="3.40.50.12780:FF:000012">
    <property type="entry name" value="Non-ribosomal peptide synthetase"/>
    <property type="match status" value="2"/>
</dbReference>
<dbReference type="GO" id="GO:0031177">
    <property type="term" value="F:phosphopantetheine binding"/>
    <property type="evidence" value="ECO:0007669"/>
    <property type="project" value="InterPro"/>
</dbReference>
<dbReference type="Pfam" id="PF13193">
    <property type="entry name" value="AMP-binding_C"/>
    <property type="match status" value="2"/>
</dbReference>
<dbReference type="InterPro" id="IPR025110">
    <property type="entry name" value="AMP-bd_C"/>
</dbReference>
<dbReference type="Gene3D" id="3.30.300.30">
    <property type="match status" value="2"/>
</dbReference>
<dbReference type="EMBL" id="NBWC01000023">
    <property type="protein sequence ID" value="ORL63143.1"/>
    <property type="molecule type" value="Genomic_DNA"/>
</dbReference>
<evidence type="ECO:0000256" key="1">
    <source>
        <dbReference type="ARBA" id="ARBA00001957"/>
    </source>
</evidence>
<dbReference type="NCBIfam" id="TIGR01720">
    <property type="entry name" value="NRPS-para261"/>
    <property type="match status" value="1"/>
</dbReference>
<dbReference type="GO" id="GO:0044550">
    <property type="term" value="P:secondary metabolite biosynthetic process"/>
    <property type="evidence" value="ECO:0007669"/>
    <property type="project" value="UniProtKB-ARBA"/>
</dbReference>
<dbReference type="Proteomes" id="UP000193675">
    <property type="component" value="Unassembled WGS sequence"/>
</dbReference>
<evidence type="ECO:0000313" key="6">
    <source>
        <dbReference type="EMBL" id="ORL63143.1"/>
    </source>
</evidence>
<dbReference type="Gene3D" id="3.40.50.980">
    <property type="match status" value="4"/>
</dbReference>
<evidence type="ECO:0000256" key="3">
    <source>
        <dbReference type="ARBA" id="ARBA00022450"/>
    </source>
</evidence>
<dbReference type="Gene3D" id="3.30.559.10">
    <property type="entry name" value="Chloramphenicol acetyltransferase-like domain"/>
    <property type="match status" value="3"/>
</dbReference>
<accession>A0A1X0ZTT7</accession>
<dbReference type="FunFam" id="1.10.1200.10:FF:000016">
    <property type="entry name" value="Non-ribosomal peptide synthase"/>
    <property type="match status" value="1"/>
</dbReference>
<evidence type="ECO:0000256" key="4">
    <source>
        <dbReference type="ARBA" id="ARBA00022553"/>
    </source>
</evidence>
<dbReference type="PANTHER" id="PTHR45398:SF1">
    <property type="entry name" value="ENZYME, PUTATIVE (JCVI)-RELATED"/>
    <property type="match status" value="1"/>
</dbReference>
<dbReference type="FunFam" id="3.30.300.30:FF:000010">
    <property type="entry name" value="Enterobactin synthetase component F"/>
    <property type="match status" value="2"/>
</dbReference>
<dbReference type="NCBIfam" id="NF003417">
    <property type="entry name" value="PRK04813.1"/>
    <property type="match status" value="2"/>
</dbReference>
<dbReference type="FunFam" id="3.30.559.10:FF:000012">
    <property type="entry name" value="Non-ribosomal peptide synthetase"/>
    <property type="match status" value="1"/>
</dbReference>
<dbReference type="RefSeq" id="WP_084857458.1">
    <property type="nucleotide sequence ID" value="NZ_NBWC01000023.1"/>
</dbReference>
<evidence type="ECO:0000313" key="7">
    <source>
        <dbReference type="Proteomes" id="UP000193675"/>
    </source>
</evidence>
<sequence length="2606" mass="285301">MAGLDNAQLVQRFIKLPPEQRRLFLEKLAQKGMSLANLPIPVSRHEHGSLPLSYAQQRQWFLWQLEPSSSAYHIPAALRLRGALDLPALNAALDALVARHESLRTCFQDEPVAHQQVLASLALPIEVEQAPAGLEQAEHEALIAAFVDATLAQPFDLRQGPLLRARLLRLGEQDQVLVLALHHIIADGWSMQVLVRELVALYLGQAATLAPLPIQYGDYAVWQRCWMEAGERERQLAYWTGQLGGPQPVLELPHDRPRPALASQQGARCEVRLPDVLLQALRQACQREGVTLFMLLLASFQWLLQRYSGQRDIRVGVPVGNRNRVETQGLIGFFVNTQVLRAQVDERDTLASLLGQVRDAAMQAQAHQDLPYEQLVEALQPERNLSYNPLFQVMFNHQVQGRQAQASQVGGGLQVEALPWARHASPFDLSLDTFEDDQRLWASFTYATDLFDGATVERMAGHWQHLLQAFAGDLSKPLEAAGVVALPSTGAQPLAAAPLLLDALRERIAVGPDAVALRLGERSLSYAELEARANRLAWQLRDAGVGHECLVGLALERSLELVVAQLAVLKAGAAYVPLDPDYPRERLAYMVQDSGLGLLLTTEGVRERTGALPAPRSLLLDETGSAPPAQDPGAPPLQLDAEHLAYVIYTSGSTGRPKGVAVRHGGLANHMHWMRQAYPLSVQDRVLQKTAFSFDASVWEFWLPLMCGAQLVLAPANLNDDLGQLWPLVAAQGITVLQMAPSLLQGLLPDARTEQLASLRLLLIGGEALKGSLVRQLRERWPGRVVNLYGPTESTIDSAWHEPGEVGDGDVVAIGSPIAGVTTQVLADSLRPCPLDAPGELFIGGASLARGYHRRPGLTAERFVPDPAGAPGTRLYRSGDRVRLRGDGQLHYLGRIDHQLKLRGLRIELGEIEAALLDQAGVREAVVLPVEGAGGTQLVAYLVASTIQDPARLHEALAARLPAYMVPVHWVPLECLPLTVNGKLDRAALPRPDAEAASNGFQAPQGALEIAIAGIWQDVLKVAQVGRQDNFFALGGDSIISLQVVSRARQAGIHFTPKALFQRQTVQALAQVAQHGVPQALAEQGLVSGELPLLPIQRVFFDMPMDQRHHWNQSVLLEPRQHLDGERLEQALQALLRQHDALRQRFVQGADGWQATHVEPDPAQPLLWQCQAADAATLLAECERAQRSLDLACGPLLRAVLCDYAGGQRLLLVAHHLVVDGVSWRILFEDLQTLYHQPAARLATKTSSVRDWALRLQTHAGSEAMRASADYWLEQARQPLQALPCDNPAGSLHRRHARHARTRLPAPLTQALLQQAPSAYRTQVNDLLLTALARVFRAWSGQPTLWVQLEGHGREALFADLDLTRTVGWFTSAFPVCLRPADGLGESIKAIKEQLRAIPDKGIGFGMLRAHADPRLQPLRELAAPQVTFNYLGQFDGSFDDPQALLVPAREAAGSEQGEDAPLGSPLSINGQVYQGELVFEWTFSEQVFPLATVEALADDYARELAVLVEHCLAPQAGGVTPSDVPLAGLDQASLDALPVAPSRLVDAYPLSPMQQGMLFHDLYSEARGDYINQLQVRIDGLDPQRFQRAWQATLDAHDSLRSQFHWPADQAQPLQLVLRDVRLPFELLDLRGETDPAQALQRLAAQTRDEGFVLHEAPLLRVQLARCAEQTYQMVFTSHHLLMDGWSHARLLAEVLQRYAGEVPGAPAGRYRDYIAWLQARDSDAGERFWREQLGGFDGPTLLGQAITREGAPSGGGQYRTSLDAQVTQALQGFGRAAKVTLNTLVQAAWTCLLQRHTGQARVVFGATVSGRPAELPGIEQQIGLFINSLPVIAGAMPEQPLVPWLQALQALNLHLRDWEHTPLYDIQRWAGHSGEPLFDSLLVFENYPVAEALEQGTPGGLRFGEVHGHEQTGFPLSLLVDASQALTVTFKYDPAIFDAITVEGLGSQLLALLTTMAGLDAQARVGDLRPFDERQRQAWLALGQGPRAEHAQQPSVVRLIEAQAVRTPQAPALSFGEVTLSFAELESRANGLARHLVAQGVGPDVLVGVAAQRSLEMVVALLAVLKAGGAYVPLDPEYPAERLAYLFEDSGIALLLTQSWLLDDLPVRPALPVLNLDTLAWPSEDPGRPAVEVDGEHLAYVLYTSGSTGKPKGAGNRHRALVNRLLWMQDAYALTPGDVVLQKTPFSFDVSVWEFFWPLLAGAHLVVAGPGDHRDPARLVALIRQAQVTTLHFVPSMLQVFLQHAGVAACTSLRRIVCSGEALPLDAQQQVFARLPQAQLYNLYGPTEAAIDVTHWRCVDDGRHGVPIGRAIDNLRTYILDRDLQPVAPGVTGELYLAGEGLARGYHRRPGLTAERFPLDPFVAGQRMYRTGDLARYAQDGAIEYAGRIDHQVKIRGLRIELGEIEARLLEHPAVREAVVTAPDAGKGPQLVAYLVAEGAFGEAQQVQLRGFLREGLPEHMLPAHLVVLAQMPLSPNGKLDRRQLPALDSLQAQAAYRAPQGELQVQVAQVWGELLAVDQVGLDDSFFALGGHSLLAAQAAMRLREQLRVEVPIRLLFETATLEAFCTALDGLRQEQAPVQDELTKSLEALKRLSADDLEKLLS</sequence>
<keyword evidence="3" id="KW-0596">Phosphopantetheine</keyword>
<dbReference type="InterPro" id="IPR045851">
    <property type="entry name" value="AMP-bd_C_sf"/>
</dbReference>
<comment type="cofactor">
    <cofactor evidence="1">
        <name>pantetheine 4'-phosphate</name>
        <dbReference type="ChEBI" id="CHEBI:47942"/>
    </cofactor>
</comment>
<protein>
    <submittedName>
        <fullName evidence="6">Non-ribosomal peptide synthetase</fullName>
    </submittedName>
</protein>
<dbReference type="FunFam" id="2.30.38.10:FF:000001">
    <property type="entry name" value="Non-ribosomal peptide synthetase PvdI"/>
    <property type="match status" value="1"/>
</dbReference>